<proteinExistence type="predicted"/>
<dbReference type="KEGG" id="kra:Krad_1849"/>
<evidence type="ECO:0000256" key="1">
    <source>
        <dbReference type="ARBA" id="ARBA00001541"/>
    </source>
</evidence>
<organism evidence="7 8">
    <name type="scientific">Kineococcus radiotolerans (strain ATCC BAA-149 / DSM 14245 / SRS30216)</name>
    <dbReference type="NCBI Taxonomy" id="266940"/>
    <lineage>
        <taxon>Bacteria</taxon>
        <taxon>Bacillati</taxon>
        <taxon>Actinomycetota</taxon>
        <taxon>Actinomycetes</taxon>
        <taxon>Kineosporiales</taxon>
        <taxon>Kineosporiaceae</taxon>
        <taxon>Kineococcus</taxon>
    </lineage>
</organism>
<dbReference type="InterPro" id="IPR022641">
    <property type="entry name" value="CheR_N"/>
</dbReference>
<dbReference type="Pfam" id="PF01739">
    <property type="entry name" value="CheR"/>
    <property type="match status" value="1"/>
</dbReference>
<evidence type="ECO:0000256" key="4">
    <source>
        <dbReference type="ARBA" id="ARBA00022679"/>
    </source>
</evidence>
<dbReference type="EMBL" id="CP000750">
    <property type="protein sequence ID" value="ABS03335.1"/>
    <property type="molecule type" value="Genomic_DNA"/>
</dbReference>
<evidence type="ECO:0000313" key="8">
    <source>
        <dbReference type="Proteomes" id="UP000001116"/>
    </source>
</evidence>
<dbReference type="HOGENOM" id="CLU_025854_0_1_11"/>
<dbReference type="InterPro" id="IPR022642">
    <property type="entry name" value="CheR_C"/>
</dbReference>
<evidence type="ECO:0000256" key="5">
    <source>
        <dbReference type="ARBA" id="ARBA00022691"/>
    </source>
</evidence>
<evidence type="ECO:0000256" key="2">
    <source>
        <dbReference type="ARBA" id="ARBA00012534"/>
    </source>
</evidence>
<keyword evidence="3 7" id="KW-0489">Methyltransferase</keyword>
<evidence type="ECO:0000256" key="3">
    <source>
        <dbReference type="ARBA" id="ARBA00022603"/>
    </source>
</evidence>
<dbReference type="eggNOG" id="COG1352">
    <property type="taxonomic scope" value="Bacteria"/>
</dbReference>
<accession>A6W946</accession>
<dbReference type="AlphaFoldDB" id="A6W946"/>
<keyword evidence="5" id="KW-0949">S-adenosyl-L-methionine</keyword>
<dbReference type="InterPro" id="IPR050903">
    <property type="entry name" value="Bact_Chemotaxis_MeTrfase"/>
</dbReference>
<evidence type="ECO:0000313" key="7">
    <source>
        <dbReference type="EMBL" id="ABS03335.1"/>
    </source>
</evidence>
<reference evidence="8" key="1">
    <citation type="journal article" date="2008" name="PLoS ONE">
        <title>Survival in nuclear waste, extreme resistance, and potential applications gleaned from the genome sequence of Kineococcus radiotolerans SRS30216.</title>
        <authorList>
            <person name="Bagwell C.E."/>
            <person name="Bhat S."/>
            <person name="Hawkins G.M."/>
            <person name="Smith B.W."/>
            <person name="Biswas T."/>
            <person name="Hoover T.R."/>
            <person name="Saunders E."/>
            <person name="Han C.S."/>
            <person name="Tsodikov O.V."/>
            <person name="Shimkets L.J."/>
        </authorList>
    </citation>
    <scope>NUCLEOTIDE SEQUENCE [LARGE SCALE GENOMIC DNA]</scope>
    <source>
        <strain evidence="8">ATCC BAA-149 / DSM 14245 / SRS30216</strain>
    </source>
</reference>
<dbReference type="PRINTS" id="PR00996">
    <property type="entry name" value="CHERMTFRASE"/>
</dbReference>
<dbReference type="PROSITE" id="PS50123">
    <property type="entry name" value="CHER"/>
    <property type="match status" value="1"/>
</dbReference>
<dbReference type="Gene3D" id="1.10.155.10">
    <property type="entry name" value="Chemotaxis receptor methyltransferase CheR, N-terminal domain"/>
    <property type="match status" value="1"/>
</dbReference>
<dbReference type="InterPro" id="IPR036804">
    <property type="entry name" value="CheR_N_sf"/>
</dbReference>
<dbReference type="EC" id="2.1.1.80" evidence="2"/>
<dbReference type="Proteomes" id="UP000001116">
    <property type="component" value="Chromosome"/>
</dbReference>
<dbReference type="InterPro" id="IPR000780">
    <property type="entry name" value="CheR_MeTrfase"/>
</dbReference>
<protein>
    <recommendedName>
        <fullName evidence="2">protein-glutamate O-methyltransferase</fullName>
        <ecNumber evidence="2">2.1.1.80</ecNumber>
    </recommendedName>
</protein>
<dbReference type="GO" id="GO:0032259">
    <property type="term" value="P:methylation"/>
    <property type="evidence" value="ECO:0007669"/>
    <property type="project" value="UniProtKB-KW"/>
</dbReference>
<dbReference type="SUPFAM" id="SSF53335">
    <property type="entry name" value="S-adenosyl-L-methionine-dependent methyltransferases"/>
    <property type="match status" value="1"/>
</dbReference>
<dbReference type="Gene3D" id="3.40.50.150">
    <property type="entry name" value="Vaccinia Virus protein VP39"/>
    <property type="match status" value="1"/>
</dbReference>
<dbReference type="SUPFAM" id="SSF47757">
    <property type="entry name" value="Chemotaxis receptor methyltransferase CheR, N-terminal domain"/>
    <property type="match status" value="1"/>
</dbReference>
<feature type="domain" description="CheR-type methyltransferase" evidence="6">
    <location>
        <begin position="5"/>
        <end position="287"/>
    </location>
</feature>
<keyword evidence="8" id="KW-1185">Reference proteome</keyword>
<dbReference type="GO" id="GO:0008983">
    <property type="term" value="F:protein-glutamate O-methyltransferase activity"/>
    <property type="evidence" value="ECO:0007669"/>
    <property type="project" value="UniProtKB-EC"/>
</dbReference>
<dbReference type="RefSeq" id="WP_011981526.1">
    <property type="nucleotide sequence ID" value="NC_009664.2"/>
</dbReference>
<dbReference type="Pfam" id="PF03705">
    <property type="entry name" value="CheR_N"/>
    <property type="match status" value="1"/>
</dbReference>
<evidence type="ECO:0000259" key="6">
    <source>
        <dbReference type="PROSITE" id="PS50123"/>
    </source>
</evidence>
<dbReference type="SMART" id="SM00138">
    <property type="entry name" value="MeTrc"/>
    <property type="match status" value="1"/>
</dbReference>
<dbReference type="PANTHER" id="PTHR24422:SF10">
    <property type="entry name" value="CHEMOTAXIS PROTEIN METHYLTRANSFERASE 2"/>
    <property type="match status" value="1"/>
</dbReference>
<sequence length="291" mass="32798">MSLPTTAAAGQLTDAQFGRVREWIYRRTGIQFGDNKRYFVDKRVATCVREHGGDFNLWFASLRAGANEQVAQQLVNELTVNETYFLREDHQFDSLVRSVLPGIAAARRAARDRSPIRILSVPCSTGEEPYSIAIRLLSDWPGIEEFDVEIVAADIDTRVLDLAQRGEYGSRSMHRVPPAVRAEFFERADGDRYRVREDVRGAIDFTLANLTDTAQMRTFRAFDVVFCRNVLIYFDELSSRRAAENLFGALRPGGFLFLGHSESMSRISPIFDPVRLPEGIAYQRPAIGAPA</sequence>
<dbReference type="PANTHER" id="PTHR24422">
    <property type="entry name" value="CHEMOTAXIS PROTEIN METHYLTRANSFERASE"/>
    <property type="match status" value="1"/>
</dbReference>
<name>A6W946_KINRD</name>
<keyword evidence="4 7" id="KW-0808">Transferase</keyword>
<comment type="catalytic activity">
    <reaction evidence="1">
        <text>L-glutamyl-[protein] + S-adenosyl-L-methionine = [protein]-L-glutamate 5-O-methyl ester + S-adenosyl-L-homocysteine</text>
        <dbReference type="Rhea" id="RHEA:24452"/>
        <dbReference type="Rhea" id="RHEA-COMP:10208"/>
        <dbReference type="Rhea" id="RHEA-COMP:10311"/>
        <dbReference type="ChEBI" id="CHEBI:29973"/>
        <dbReference type="ChEBI" id="CHEBI:57856"/>
        <dbReference type="ChEBI" id="CHEBI:59789"/>
        <dbReference type="ChEBI" id="CHEBI:82795"/>
        <dbReference type="EC" id="2.1.1.80"/>
    </reaction>
</comment>
<dbReference type="InterPro" id="IPR029063">
    <property type="entry name" value="SAM-dependent_MTases_sf"/>
</dbReference>
<gene>
    <name evidence="7" type="ordered locus">Krad_1849</name>
</gene>
<dbReference type="STRING" id="266940.Krad_1849"/>